<reference evidence="2" key="1">
    <citation type="journal article" date="2020" name="bioRxiv">
        <title>Chromosome-level reference genome of the European wasp spider Argiope bruennichi: a resource for studies on range expansion and evolutionary adaptation.</title>
        <authorList>
            <person name="Sheffer M.M."/>
            <person name="Hoppe A."/>
            <person name="Krehenwinkel H."/>
            <person name="Uhl G."/>
            <person name="Kuss A.W."/>
            <person name="Jensen L."/>
            <person name="Jensen C."/>
            <person name="Gillespie R.G."/>
            <person name="Hoff K.J."/>
            <person name="Prost S."/>
        </authorList>
    </citation>
    <scope>NUCLEOTIDE SEQUENCE</scope>
</reference>
<keyword evidence="3" id="KW-1185">Reference proteome</keyword>
<dbReference type="Proteomes" id="UP000807504">
    <property type="component" value="Unassembled WGS sequence"/>
</dbReference>
<reference evidence="2" key="2">
    <citation type="submission" date="2020-06" db="EMBL/GenBank/DDBJ databases">
        <authorList>
            <person name="Sheffer M."/>
        </authorList>
    </citation>
    <scope>NUCLEOTIDE SEQUENCE</scope>
</reference>
<comment type="caution">
    <text evidence="2">The sequence shown here is derived from an EMBL/GenBank/DDBJ whole genome shotgun (WGS) entry which is preliminary data.</text>
</comment>
<name>A0A8T0FEE0_ARGBR</name>
<evidence type="ECO:0000256" key="1">
    <source>
        <dbReference type="SAM" id="SignalP"/>
    </source>
</evidence>
<evidence type="ECO:0000313" key="2">
    <source>
        <dbReference type="EMBL" id="KAF8787650.1"/>
    </source>
</evidence>
<feature type="chain" id="PRO_5035773812" evidence="1">
    <location>
        <begin position="18"/>
        <end position="148"/>
    </location>
</feature>
<organism evidence="2 3">
    <name type="scientific">Argiope bruennichi</name>
    <name type="common">Wasp spider</name>
    <name type="synonym">Aranea bruennichi</name>
    <dbReference type="NCBI Taxonomy" id="94029"/>
    <lineage>
        <taxon>Eukaryota</taxon>
        <taxon>Metazoa</taxon>
        <taxon>Ecdysozoa</taxon>
        <taxon>Arthropoda</taxon>
        <taxon>Chelicerata</taxon>
        <taxon>Arachnida</taxon>
        <taxon>Araneae</taxon>
        <taxon>Araneomorphae</taxon>
        <taxon>Entelegynae</taxon>
        <taxon>Araneoidea</taxon>
        <taxon>Araneidae</taxon>
        <taxon>Argiope</taxon>
    </lineage>
</organism>
<dbReference type="EMBL" id="JABXBU010000015">
    <property type="protein sequence ID" value="KAF8787650.1"/>
    <property type="molecule type" value="Genomic_DNA"/>
</dbReference>
<dbReference type="AlphaFoldDB" id="A0A8T0FEE0"/>
<feature type="signal peptide" evidence="1">
    <location>
        <begin position="1"/>
        <end position="17"/>
    </location>
</feature>
<proteinExistence type="predicted"/>
<keyword evidence="1" id="KW-0732">Signal</keyword>
<evidence type="ECO:0000313" key="3">
    <source>
        <dbReference type="Proteomes" id="UP000807504"/>
    </source>
</evidence>
<sequence>MFAKIVFLCAALVAANASLLAAHLLSTGISAETRQQDSFGNYAYGYDIRDGATGSMNAKAEVGKSAAFSAALAYAAPAIAAPLAYAAPAVAAPAITAPAIAAPLAYGGIVGLAGVLGLGYGAGLGHGGVYGLRYGTGILGAGFGKDLF</sequence>
<protein>
    <submittedName>
        <fullName evidence="2">Uncharacterized protein</fullName>
    </submittedName>
</protein>
<accession>A0A8T0FEE0</accession>
<gene>
    <name evidence="2" type="ORF">HNY73_009227</name>
</gene>